<feature type="transmembrane region" description="Helical" evidence="8">
    <location>
        <begin position="100"/>
        <end position="119"/>
    </location>
</feature>
<comment type="similarity">
    <text evidence="2">Belongs to the UPF0126 family.</text>
</comment>
<feature type="compositionally biased region" description="Polar residues" evidence="7">
    <location>
        <begin position="273"/>
        <end position="288"/>
    </location>
</feature>
<dbReference type="AlphaFoldDB" id="A0A4S2F2E6"/>
<evidence type="ECO:0000256" key="5">
    <source>
        <dbReference type="ARBA" id="ARBA00022989"/>
    </source>
</evidence>
<protein>
    <recommendedName>
        <fullName evidence="9">Glycine transporter domain-containing protein</fullName>
    </recommendedName>
</protein>
<evidence type="ECO:0000256" key="7">
    <source>
        <dbReference type="SAM" id="MobiDB-lite"/>
    </source>
</evidence>
<reference evidence="10 11" key="1">
    <citation type="submission" date="2019-04" db="EMBL/GenBank/DDBJ databases">
        <title>Microbes associate with the intestines of laboratory mice.</title>
        <authorList>
            <person name="Navarre W."/>
            <person name="Wong E."/>
            <person name="Huang K."/>
            <person name="Tropini C."/>
            <person name="Ng K."/>
            <person name="Yu B."/>
        </authorList>
    </citation>
    <scope>NUCLEOTIDE SEQUENCE [LARGE SCALE GENOMIC DNA]</scope>
    <source>
        <strain evidence="10 11">NM07_P-09</strain>
    </source>
</reference>
<dbReference type="EMBL" id="SRYE01000001">
    <property type="protein sequence ID" value="TGY63116.1"/>
    <property type="molecule type" value="Genomic_DNA"/>
</dbReference>
<evidence type="ECO:0000256" key="2">
    <source>
        <dbReference type="ARBA" id="ARBA00008193"/>
    </source>
</evidence>
<evidence type="ECO:0000313" key="11">
    <source>
        <dbReference type="Proteomes" id="UP000310263"/>
    </source>
</evidence>
<organism evidence="10 11">
    <name type="scientific">Muricaecibacterium torontonense</name>
    <dbReference type="NCBI Taxonomy" id="3032871"/>
    <lineage>
        <taxon>Bacteria</taxon>
        <taxon>Bacillati</taxon>
        <taxon>Actinomycetota</taxon>
        <taxon>Coriobacteriia</taxon>
        <taxon>Coriobacteriales</taxon>
        <taxon>Atopobiaceae</taxon>
        <taxon>Muricaecibacterium</taxon>
    </lineage>
</organism>
<keyword evidence="5 8" id="KW-1133">Transmembrane helix</keyword>
<feature type="region of interest" description="Disordered" evidence="7">
    <location>
        <begin position="273"/>
        <end position="369"/>
    </location>
</feature>
<dbReference type="RefSeq" id="WP_136011741.1">
    <property type="nucleotide sequence ID" value="NZ_SRYE01000001.1"/>
</dbReference>
<comment type="caution">
    <text evidence="10">The sequence shown here is derived from an EMBL/GenBank/DDBJ whole genome shotgun (WGS) entry which is preliminary data.</text>
</comment>
<comment type="subcellular location">
    <subcellularLocation>
        <location evidence="1">Cell membrane</location>
        <topology evidence="1">Multi-pass membrane protein</topology>
    </subcellularLocation>
</comment>
<feature type="transmembrane region" description="Helical" evidence="8">
    <location>
        <begin position="209"/>
        <end position="225"/>
    </location>
</feature>
<dbReference type="GO" id="GO:0005886">
    <property type="term" value="C:plasma membrane"/>
    <property type="evidence" value="ECO:0007669"/>
    <property type="project" value="UniProtKB-SubCell"/>
</dbReference>
<keyword evidence="6 8" id="KW-0472">Membrane</keyword>
<keyword evidence="11" id="KW-1185">Reference proteome</keyword>
<dbReference type="PANTHER" id="PTHR30506:SF3">
    <property type="entry name" value="UPF0126 INNER MEMBRANE PROTEIN YADS-RELATED"/>
    <property type="match status" value="1"/>
</dbReference>
<feature type="domain" description="Glycine transporter" evidence="9">
    <location>
        <begin position="42"/>
        <end position="115"/>
    </location>
</feature>
<sequence length="369" mass="39997">MGHRQTRTQAARATVIDFEENPVGTLFTTLNPQFITLTMPEWIDMVAVVVGSAFGGLTASERKLDLFGAAGLGMLCGLGGGLIRDMIMQCGSVYMLSNDWAIPTAALAGTAVFFFSGLFKSLDKATAIVDILAVGIFTASGTDKAIIHELPVMAALLMGVLTGVGGGMLRDIFLGDVPQIFRPGNLYASCALISAAVYCALVYAGLVKGFAVVVCVAVCCLLRWLSLRFGITTPSPVDYTPRLIDYTRRLKYRTVSNPYIPYRGSRMGHSVRWDSSTGSFAPAPSSTDAAQQAREQRRDQMKEEIKQELREELGEELEAREREAAEGQAKGSAEAIFAPHEPAEKTLLMPEPSPKKETLTDPDDQLPYR</sequence>
<proteinExistence type="inferred from homology"/>
<dbReference type="Pfam" id="PF03458">
    <property type="entry name" value="Gly_transporter"/>
    <property type="match status" value="2"/>
</dbReference>
<evidence type="ECO:0000313" key="10">
    <source>
        <dbReference type="EMBL" id="TGY63116.1"/>
    </source>
</evidence>
<evidence type="ECO:0000256" key="3">
    <source>
        <dbReference type="ARBA" id="ARBA00022475"/>
    </source>
</evidence>
<evidence type="ECO:0000259" key="9">
    <source>
        <dbReference type="Pfam" id="PF03458"/>
    </source>
</evidence>
<evidence type="ECO:0000256" key="6">
    <source>
        <dbReference type="ARBA" id="ARBA00023136"/>
    </source>
</evidence>
<keyword evidence="4 8" id="KW-0812">Transmembrane</keyword>
<feature type="transmembrane region" description="Helical" evidence="8">
    <location>
        <begin position="66"/>
        <end position="88"/>
    </location>
</feature>
<accession>A0A4S2F2E6</accession>
<feature type="domain" description="Glycine transporter" evidence="9">
    <location>
        <begin position="128"/>
        <end position="201"/>
    </location>
</feature>
<evidence type="ECO:0000256" key="4">
    <source>
        <dbReference type="ARBA" id="ARBA00022692"/>
    </source>
</evidence>
<gene>
    <name evidence="10" type="ORF">E5334_00940</name>
</gene>
<name>A0A4S2F2E6_9ACTN</name>
<dbReference type="PANTHER" id="PTHR30506">
    <property type="entry name" value="INNER MEMBRANE PROTEIN"/>
    <property type="match status" value="1"/>
</dbReference>
<feature type="transmembrane region" description="Helical" evidence="8">
    <location>
        <begin position="185"/>
        <end position="203"/>
    </location>
</feature>
<dbReference type="InterPro" id="IPR005115">
    <property type="entry name" value="Gly_transporter"/>
</dbReference>
<keyword evidence="3" id="KW-1003">Cell membrane</keyword>
<feature type="transmembrane region" description="Helical" evidence="8">
    <location>
        <begin position="153"/>
        <end position="173"/>
    </location>
</feature>
<feature type="compositionally biased region" description="Basic and acidic residues" evidence="7">
    <location>
        <begin position="294"/>
        <end position="325"/>
    </location>
</feature>
<feature type="compositionally biased region" description="Acidic residues" evidence="7">
    <location>
        <begin position="360"/>
        <end position="369"/>
    </location>
</feature>
<evidence type="ECO:0000256" key="8">
    <source>
        <dbReference type="SAM" id="Phobius"/>
    </source>
</evidence>
<dbReference type="Proteomes" id="UP000310263">
    <property type="component" value="Unassembled WGS sequence"/>
</dbReference>
<dbReference type="OrthoDB" id="9791874at2"/>
<evidence type="ECO:0000256" key="1">
    <source>
        <dbReference type="ARBA" id="ARBA00004651"/>
    </source>
</evidence>